<feature type="compositionally biased region" description="Low complexity" evidence="1">
    <location>
        <begin position="288"/>
        <end position="297"/>
    </location>
</feature>
<evidence type="ECO:0000313" key="2">
    <source>
        <dbReference type="EMBL" id="CZS99308.1"/>
    </source>
</evidence>
<accession>A0A1E1KMM5</accession>
<feature type="compositionally biased region" description="Basic residues" evidence="1">
    <location>
        <begin position="301"/>
        <end position="312"/>
    </location>
</feature>
<name>A0A1E1KMM5_9HELO</name>
<dbReference type="Proteomes" id="UP000178912">
    <property type="component" value="Unassembled WGS sequence"/>
</dbReference>
<keyword evidence="3" id="KW-1185">Reference proteome</keyword>
<dbReference type="EMBL" id="FJUX01000040">
    <property type="protein sequence ID" value="CZS99308.1"/>
    <property type="molecule type" value="Genomic_DNA"/>
</dbReference>
<gene>
    <name evidence="2" type="ORF">RAG0_07680</name>
</gene>
<feature type="region of interest" description="Disordered" evidence="1">
    <location>
        <begin position="281"/>
        <end position="377"/>
    </location>
</feature>
<dbReference type="AlphaFoldDB" id="A0A1E1KMM5"/>
<proteinExistence type="predicted"/>
<organism evidence="2 3">
    <name type="scientific">Rhynchosporium agropyri</name>
    <dbReference type="NCBI Taxonomy" id="914238"/>
    <lineage>
        <taxon>Eukaryota</taxon>
        <taxon>Fungi</taxon>
        <taxon>Dikarya</taxon>
        <taxon>Ascomycota</taxon>
        <taxon>Pezizomycotina</taxon>
        <taxon>Leotiomycetes</taxon>
        <taxon>Helotiales</taxon>
        <taxon>Ploettnerulaceae</taxon>
        <taxon>Rhynchosporium</taxon>
    </lineage>
</organism>
<reference evidence="3" key="1">
    <citation type="submission" date="2016-03" db="EMBL/GenBank/DDBJ databases">
        <authorList>
            <person name="Guldener U."/>
        </authorList>
    </citation>
    <scope>NUCLEOTIDE SEQUENCE [LARGE SCALE GENOMIC DNA]</scope>
    <source>
        <strain evidence="3">04CH-RAC-A.6.1</strain>
    </source>
</reference>
<feature type="compositionally biased region" description="Low complexity" evidence="1">
    <location>
        <begin position="347"/>
        <end position="358"/>
    </location>
</feature>
<protein>
    <submittedName>
        <fullName evidence="2">Uncharacterized protein</fullName>
    </submittedName>
</protein>
<evidence type="ECO:0000256" key="1">
    <source>
        <dbReference type="SAM" id="MobiDB-lite"/>
    </source>
</evidence>
<sequence length="377" mass="41923">MAHKKGGVVICLLYRIGFNDLILHGEQRTPPYSRHYPTVCISTSRDISREYLHDLPNPVCRTIELASMIPVVNACQNREVRGPILSFDSEWGPNVHRGLSSYAGGGGGGVAAQGRGYSPRCIYQIIHLAQSAPTYGAPTCRGQSLNKREFHDDDDDDDDDDDAMLPSLPLSLAGCAARREKKNIPRSLPTYEVYEPHTGANPHLAQKRRQISVPNLLAQEEREYKKFNFHRAIRDIRKVNFPHASARRKAIKHNILYPTIHGHHALLCIFLSKQIALPTYPGASHPKPSQASPSQPQRLPLRTRIRKKKERKKPMENPTRGSREEIILTTAAANTTTTTTDRHLITSSTGSSSSASSREPSDRRGSSILRSPASILV</sequence>
<feature type="compositionally biased region" description="Low complexity" evidence="1">
    <location>
        <begin position="329"/>
        <end position="339"/>
    </location>
</feature>
<evidence type="ECO:0000313" key="3">
    <source>
        <dbReference type="Proteomes" id="UP000178912"/>
    </source>
</evidence>